<proteinExistence type="predicted"/>
<keyword evidence="4" id="KW-1185">Reference proteome</keyword>
<organism evidence="3 4">
    <name type="scientific">Paenibacillus thiaminolyticus</name>
    <name type="common">Bacillus thiaminolyticus</name>
    <dbReference type="NCBI Taxonomy" id="49283"/>
    <lineage>
        <taxon>Bacteria</taxon>
        <taxon>Bacillati</taxon>
        <taxon>Bacillota</taxon>
        <taxon>Bacilli</taxon>
        <taxon>Bacillales</taxon>
        <taxon>Paenibacillaceae</taxon>
        <taxon>Paenibacillus</taxon>
    </lineage>
</organism>
<dbReference type="InterPro" id="IPR002560">
    <property type="entry name" value="Transposase_DDE"/>
</dbReference>
<sequence>MDVYVKFLERALFPCAKCGEPRVNVPWTLDKPNHYFTLHFDALIIKLAKDMPMNAVSRLLGEHDTRLWRILHHYNPIVAQDLSYVTKISTDETSAKRGYNYIIIFMDTKKKNVIYVTKGRDFSTWAECKKQLEARGGKVDNITEVCMDMSPAFIKGIRDISG</sequence>
<evidence type="ECO:0000259" key="2">
    <source>
        <dbReference type="Pfam" id="PF13542"/>
    </source>
</evidence>
<comment type="caution">
    <text evidence="3">The sequence shown here is derived from an EMBL/GenBank/DDBJ whole genome shotgun (WGS) entry which is preliminary data.</text>
</comment>
<dbReference type="PANTHER" id="PTHR33498:SF1">
    <property type="entry name" value="TRANSPOSASE FOR INSERTION SEQUENCE ELEMENT IS1557"/>
    <property type="match status" value="1"/>
</dbReference>
<dbReference type="InterPro" id="IPR047951">
    <property type="entry name" value="Transpos_ISL3"/>
</dbReference>
<evidence type="ECO:0000259" key="1">
    <source>
        <dbReference type="Pfam" id="PF01610"/>
    </source>
</evidence>
<evidence type="ECO:0000313" key="4">
    <source>
        <dbReference type="Proteomes" id="UP001209276"/>
    </source>
</evidence>
<feature type="domain" description="Transposase IS204/IS1001/IS1096/IS1165 helix-turn-helix" evidence="2">
    <location>
        <begin position="31"/>
        <end position="74"/>
    </location>
</feature>
<name>A0ABT4G4K9_PANTH</name>
<dbReference type="EMBL" id="JAMDMM010000069">
    <property type="protein sequence ID" value="MCY9611014.1"/>
    <property type="molecule type" value="Genomic_DNA"/>
</dbReference>
<dbReference type="PANTHER" id="PTHR33498">
    <property type="entry name" value="TRANSPOSASE FOR INSERTION SEQUENCE ELEMENT IS1557"/>
    <property type="match status" value="1"/>
</dbReference>
<feature type="domain" description="Transposase IS204/IS1001/IS1096/IS1165 DDE" evidence="1">
    <location>
        <begin position="88"/>
        <end position="158"/>
    </location>
</feature>
<reference evidence="3 4" key="1">
    <citation type="submission" date="2022-05" db="EMBL/GenBank/DDBJ databases">
        <title>Genome Sequencing of Bee-Associated Microbes.</title>
        <authorList>
            <person name="Dunlap C."/>
        </authorList>
    </citation>
    <scope>NUCLEOTIDE SEQUENCE [LARGE SCALE GENOMIC DNA]</scope>
    <source>
        <strain evidence="3 4">NRRL B-14613</strain>
    </source>
</reference>
<protein>
    <submittedName>
        <fullName evidence="3">Transposase</fullName>
    </submittedName>
</protein>
<dbReference type="Pfam" id="PF13542">
    <property type="entry name" value="HTH_Tnp_ISL3"/>
    <property type="match status" value="1"/>
</dbReference>
<dbReference type="RefSeq" id="WP_244194069.1">
    <property type="nucleotide sequence ID" value="NZ_CABMNB010000012.1"/>
</dbReference>
<gene>
    <name evidence="3" type="ORF">M5W83_28110</name>
</gene>
<dbReference type="InterPro" id="IPR032877">
    <property type="entry name" value="Transposase_HTH"/>
</dbReference>
<evidence type="ECO:0000313" key="3">
    <source>
        <dbReference type="EMBL" id="MCY9611014.1"/>
    </source>
</evidence>
<accession>A0ABT4G4K9</accession>
<dbReference type="Proteomes" id="UP001209276">
    <property type="component" value="Unassembled WGS sequence"/>
</dbReference>
<dbReference type="Pfam" id="PF01610">
    <property type="entry name" value="DDE_Tnp_ISL3"/>
    <property type="match status" value="1"/>
</dbReference>